<reference evidence="5" key="1">
    <citation type="journal article" date="2019" name="Int. J. Syst. Evol. Microbiol.">
        <title>The Global Catalogue of Microorganisms (GCM) 10K type strain sequencing project: providing services to taxonomists for standard genome sequencing and annotation.</title>
        <authorList>
            <consortium name="The Broad Institute Genomics Platform"/>
            <consortium name="The Broad Institute Genome Sequencing Center for Infectious Disease"/>
            <person name="Wu L."/>
            <person name="Ma J."/>
        </authorList>
    </citation>
    <scope>NUCLEOTIDE SEQUENCE [LARGE SCALE GENOMIC DNA]</scope>
    <source>
        <strain evidence="5">JCM 16545</strain>
    </source>
</reference>
<dbReference type="EMBL" id="JBHUJC010000024">
    <property type="protein sequence ID" value="MFD2276404.1"/>
    <property type="molecule type" value="Genomic_DNA"/>
</dbReference>
<organism evidence="4 5">
    <name type="scientific">Rubritalea spongiae</name>
    <dbReference type="NCBI Taxonomy" id="430797"/>
    <lineage>
        <taxon>Bacteria</taxon>
        <taxon>Pseudomonadati</taxon>
        <taxon>Verrucomicrobiota</taxon>
        <taxon>Verrucomicrobiia</taxon>
        <taxon>Verrucomicrobiales</taxon>
        <taxon>Rubritaleaceae</taxon>
        <taxon>Rubritalea</taxon>
    </lineage>
</organism>
<name>A0ABW5E7N6_9BACT</name>
<gene>
    <name evidence="4" type="ORF">ACFSQZ_07980</name>
</gene>
<evidence type="ECO:0000256" key="2">
    <source>
        <dbReference type="ARBA" id="ARBA00023082"/>
    </source>
</evidence>
<accession>A0ABW5E7N6</accession>
<keyword evidence="1" id="KW-0805">Transcription regulation</keyword>
<dbReference type="RefSeq" id="WP_377136841.1">
    <property type="nucleotide sequence ID" value="NZ_JBHUJC010000024.1"/>
</dbReference>
<protein>
    <submittedName>
        <fullName evidence="4">RNA polymerase sigma factor</fullName>
    </submittedName>
</protein>
<evidence type="ECO:0000256" key="3">
    <source>
        <dbReference type="ARBA" id="ARBA00023163"/>
    </source>
</evidence>
<dbReference type="InterPro" id="IPR039425">
    <property type="entry name" value="RNA_pol_sigma-70-like"/>
</dbReference>
<dbReference type="NCBIfam" id="TIGR02937">
    <property type="entry name" value="sigma70-ECF"/>
    <property type="match status" value="1"/>
</dbReference>
<dbReference type="InterPro" id="IPR014284">
    <property type="entry name" value="RNA_pol_sigma-70_dom"/>
</dbReference>
<dbReference type="SUPFAM" id="SSF88946">
    <property type="entry name" value="Sigma2 domain of RNA polymerase sigma factors"/>
    <property type="match status" value="1"/>
</dbReference>
<dbReference type="InterPro" id="IPR013325">
    <property type="entry name" value="RNA_pol_sigma_r2"/>
</dbReference>
<sequence>MGMQGNGSFEATRWTLVQRVKEANKEEAREALNVLCAMYWRPLYAFARGYGRSMEDAEDVVQGFLAKGIEKALFSAADQEKGKMRTFLLTAFKRYLRDEYVKESALKRGDGKVDTMDVAAEEARWADTDAADPTVSFDKRWAIIVVESAKEQLEKKYENEGKLELFEALSASLMGELDEGYQEVADRLGISLSAVKVGVHRLRKRYGEMLRAEIIGTIGEGEDPDQELRYLIGILSD</sequence>
<dbReference type="PANTHER" id="PTHR43133:SF51">
    <property type="entry name" value="RNA POLYMERASE SIGMA FACTOR"/>
    <property type="match status" value="1"/>
</dbReference>
<comment type="caution">
    <text evidence="4">The sequence shown here is derived from an EMBL/GenBank/DDBJ whole genome shotgun (WGS) entry which is preliminary data.</text>
</comment>
<keyword evidence="2" id="KW-0731">Sigma factor</keyword>
<dbReference type="PANTHER" id="PTHR43133">
    <property type="entry name" value="RNA POLYMERASE ECF-TYPE SIGMA FACTO"/>
    <property type="match status" value="1"/>
</dbReference>
<keyword evidence="5" id="KW-1185">Reference proteome</keyword>
<proteinExistence type="predicted"/>
<evidence type="ECO:0000313" key="5">
    <source>
        <dbReference type="Proteomes" id="UP001597297"/>
    </source>
</evidence>
<keyword evidence="3" id="KW-0804">Transcription</keyword>
<dbReference type="Gene3D" id="1.10.1740.10">
    <property type="match status" value="1"/>
</dbReference>
<dbReference type="Proteomes" id="UP001597297">
    <property type="component" value="Unassembled WGS sequence"/>
</dbReference>
<evidence type="ECO:0000256" key="1">
    <source>
        <dbReference type="ARBA" id="ARBA00023015"/>
    </source>
</evidence>
<evidence type="ECO:0000313" key="4">
    <source>
        <dbReference type="EMBL" id="MFD2276404.1"/>
    </source>
</evidence>